<reference evidence="3 4" key="1">
    <citation type="submission" date="2013-02" db="EMBL/GenBank/DDBJ databases">
        <title>The Genome Sequence of Plasmodium inui San Antonio 1.</title>
        <authorList>
            <consortium name="The Broad Institute Genome Sequencing Platform"/>
            <consortium name="The Broad Institute Genome Sequencing Center for Infectious Disease"/>
            <person name="Neafsey D."/>
            <person name="Cheeseman I."/>
            <person name="Volkman S."/>
            <person name="Adams J."/>
            <person name="Walker B."/>
            <person name="Young S.K."/>
            <person name="Zeng Q."/>
            <person name="Gargeya S."/>
            <person name="Fitzgerald M."/>
            <person name="Haas B."/>
            <person name="Abouelleil A."/>
            <person name="Alvarado L."/>
            <person name="Arachchi H.M."/>
            <person name="Berlin A.M."/>
            <person name="Chapman S.B."/>
            <person name="Dewar J."/>
            <person name="Goldberg J."/>
            <person name="Griggs A."/>
            <person name="Gujja S."/>
            <person name="Hansen M."/>
            <person name="Howarth C."/>
            <person name="Imamovic A."/>
            <person name="Larimer J."/>
            <person name="McCowan C."/>
            <person name="Murphy C."/>
            <person name="Neiman D."/>
            <person name="Pearson M."/>
            <person name="Priest M."/>
            <person name="Roberts A."/>
            <person name="Saif S."/>
            <person name="Shea T."/>
            <person name="Sisk P."/>
            <person name="Sykes S."/>
            <person name="Wortman J."/>
            <person name="Nusbaum C."/>
            <person name="Birren B."/>
        </authorList>
    </citation>
    <scope>NUCLEOTIDE SEQUENCE [LARGE SCALE GENOMIC DNA]</scope>
    <source>
        <strain evidence="3 4">San Antonio 1</strain>
    </source>
</reference>
<dbReference type="Proteomes" id="UP000030640">
    <property type="component" value="Unassembled WGS sequence"/>
</dbReference>
<feature type="compositionally biased region" description="Basic residues" evidence="1">
    <location>
        <begin position="784"/>
        <end position="802"/>
    </location>
</feature>
<feature type="region of interest" description="Disordered" evidence="1">
    <location>
        <begin position="778"/>
        <end position="806"/>
    </location>
</feature>
<dbReference type="GO" id="GO:0016020">
    <property type="term" value="C:membrane"/>
    <property type="evidence" value="ECO:0007669"/>
    <property type="project" value="TreeGrafter"/>
</dbReference>
<sequence>METPWQTHLYHLRKSSEADTSLTPLMYKLHFHFLKLRRPLKYLGKCVTYYASTLGKRKRIKIYADTDHLRIIKVALISSCGKAIQIERIEIKKKRNNFYIHLKEPTKIGVYKLVTFFYYQNGEKKTEGIYPASNRKLGRKRKKCVETPPRGKDPTEEEHKERGFHFVLPNGGEIFHFHFKRVKFESKRRYTYINTFCEYFYLPLVFPCLLYNNHRAKFRLKVSFEIELNGASSVESTWGEPPIGPGVNSSFTDGHNDKKAHGDRDTPIRVVSPVDLVVTNSRLKRVYYSQGGGGLYSSLWKRLQGGSIGRRHCRKASRWSRVPWYTRLPLSRKADLFRSPLNRRNAATKKDEMHSPIGGPKKLWKLYQPSEGRRKLTEASSGGKKFITYHFCETSKITSYTFCLFAGLYNKVELKVKRISVFIYIEKGEPSESSNERSRHDFFLHVVKETLMMYLKIHVFHAMLEESGFIQFMILNTYKYAGEENHNCVTLLMSLIAGSTVFSENRNNLEVDFHKKVSLVKLIVHEIFHSFWGNCLYFKKAKYLWLKEGLTRYYELRLSKSVLSKMSRFASYRWKLTLWFTLEYHFYILLVDTLNVYNHALDFSRGGETKCREDMYSKDIHHFYNTLTYNKGMNIFKMISVMTRPYFSLIMNLLFYTFYNCSINLRKFFKFFHFFFRLFHVKPFFLNYNPYEKCARIMKALIRRKRKFSFGQLQRAVGGARRSTLRGGRLRHKEAPCASQETVWGASFTHLLSSSFLKRPFKKRFQAYCIEEAKNPGRKPIGSAKRKRTPGVRPRRGRKNRASKIASWGRVQPALRRIPQKGAPFKKAVASKKVAASPKQSYVLEKIVQTYVSVVGPPKIFLKFFKNKNKLLITQKHFYYDNYEQTFKETNVLFHVPLIFTVGRKVYNVLLTRRYALIDVLRGNEKGLREKKTNQLNEDQNTFTMNAQNVSYFSFHFVDIFSFQFILNSIKHNLCRKADIIHVITNVFLSLLVRLKSLKQIKYLNSLVSRQVFLLYKLLKEMRHTKGEVHTVGMILCEEFFKCYDHFSSYFSKIEDHKLKIEINRELRSCEKFDYLRDEIEFVFKDFRNSLSKIFFFYKETITQLL</sequence>
<keyword evidence="4" id="KW-1185">Reference proteome</keyword>
<dbReference type="EMBL" id="KI965460">
    <property type="protein sequence ID" value="EUD69195.1"/>
    <property type="molecule type" value="Genomic_DNA"/>
</dbReference>
<dbReference type="PANTHER" id="PTHR11533">
    <property type="entry name" value="PROTEASE M1 ZINC METALLOPROTEASE"/>
    <property type="match status" value="1"/>
</dbReference>
<dbReference type="GO" id="GO:0070006">
    <property type="term" value="F:metalloaminopeptidase activity"/>
    <property type="evidence" value="ECO:0007669"/>
    <property type="project" value="TreeGrafter"/>
</dbReference>
<dbReference type="AlphaFoldDB" id="W7ABY1"/>
<dbReference type="GO" id="GO:0043171">
    <property type="term" value="P:peptide catabolic process"/>
    <property type="evidence" value="ECO:0007669"/>
    <property type="project" value="TreeGrafter"/>
</dbReference>
<organism evidence="3 4">
    <name type="scientific">Plasmodium inui San Antonio 1</name>
    <dbReference type="NCBI Taxonomy" id="1237626"/>
    <lineage>
        <taxon>Eukaryota</taxon>
        <taxon>Sar</taxon>
        <taxon>Alveolata</taxon>
        <taxon>Apicomplexa</taxon>
        <taxon>Aconoidasida</taxon>
        <taxon>Haemosporida</taxon>
        <taxon>Plasmodiidae</taxon>
        <taxon>Plasmodium</taxon>
        <taxon>Plasmodium (Plasmodium)</taxon>
    </lineage>
</organism>
<evidence type="ECO:0000259" key="2">
    <source>
        <dbReference type="Pfam" id="PF01433"/>
    </source>
</evidence>
<dbReference type="SUPFAM" id="SSF55486">
    <property type="entry name" value="Metalloproteases ('zincins'), catalytic domain"/>
    <property type="match status" value="1"/>
</dbReference>
<dbReference type="Pfam" id="PF01433">
    <property type="entry name" value="Peptidase_M1"/>
    <property type="match status" value="1"/>
</dbReference>
<evidence type="ECO:0000313" key="3">
    <source>
        <dbReference type="EMBL" id="EUD69195.1"/>
    </source>
</evidence>
<dbReference type="InterPro" id="IPR014782">
    <property type="entry name" value="Peptidase_M1_dom"/>
</dbReference>
<protein>
    <recommendedName>
        <fullName evidence="2">Peptidase M1 membrane alanine aminopeptidase domain-containing protein</fullName>
    </recommendedName>
</protein>
<dbReference type="Gene3D" id="1.10.390.10">
    <property type="entry name" value="Neutral Protease Domain 2"/>
    <property type="match status" value="1"/>
</dbReference>
<dbReference type="GO" id="GO:0042277">
    <property type="term" value="F:peptide binding"/>
    <property type="evidence" value="ECO:0007669"/>
    <property type="project" value="TreeGrafter"/>
</dbReference>
<accession>W7ABY1</accession>
<gene>
    <name evidence="3" type="ORF">C922_00058</name>
</gene>
<feature type="domain" description="Peptidase M1 membrane alanine aminopeptidase" evidence="2">
    <location>
        <begin position="470"/>
        <end position="671"/>
    </location>
</feature>
<dbReference type="RefSeq" id="XP_008813897.1">
    <property type="nucleotide sequence ID" value="XM_008815675.1"/>
</dbReference>
<dbReference type="InterPro" id="IPR027268">
    <property type="entry name" value="Peptidase_M4/M1_CTD_sf"/>
</dbReference>
<dbReference type="PANTHER" id="PTHR11533:SF174">
    <property type="entry name" value="PUROMYCIN-SENSITIVE AMINOPEPTIDASE-RELATED"/>
    <property type="match status" value="1"/>
</dbReference>
<dbReference type="GO" id="GO:0008270">
    <property type="term" value="F:zinc ion binding"/>
    <property type="evidence" value="ECO:0007669"/>
    <property type="project" value="InterPro"/>
</dbReference>
<dbReference type="GeneID" id="20035332"/>
<evidence type="ECO:0000313" key="4">
    <source>
        <dbReference type="Proteomes" id="UP000030640"/>
    </source>
</evidence>
<dbReference type="GO" id="GO:0005737">
    <property type="term" value="C:cytoplasm"/>
    <property type="evidence" value="ECO:0007669"/>
    <property type="project" value="TreeGrafter"/>
</dbReference>
<proteinExistence type="predicted"/>
<feature type="compositionally biased region" description="Basic and acidic residues" evidence="1">
    <location>
        <begin position="149"/>
        <end position="160"/>
    </location>
</feature>
<feature type="region of interest" description="Disordered" evidence="1">
    <location>
        <begin position="141"/>
        <end position="160"/>
    </location>
</feature>
<dbReference type="OrthoDB" id="79562at2759"/>
<name>W7ABY1_9APIC</name>
<dbReference type="InterPro" id="IPR050344">
    <property type="entry name" value="Peptidase_M1_aminopeptidases"/>
</dbReference>
<dbReference type="VEuPathDB" id="PlasmoDB:C922_00058"/>
<dbReference type="GO" id="GO:0005615">
    <property type="term" value="C:extracellular space"/>
    <property type="evidence" value="ECO:0007669"/>
    <property type="project" value="TreeGrafter"/>
</dbReference>
<evidence type="ECO:0000256" key="1">
    <source>
        <dbReference type="SAM" id="MobiDB-lite"/>
    </source>
</evidence>